<organism evidence="1 2">
    <name type="scientific">Rhizopus delemar (strain RA 99-880 / ATCC MYA-4621 / FGSC 9543 / NRRL 43880)</name>
    <name type="common">Mucormycosis agent</name>
    <name type="synonym">Rhizopus arrhizus var. delemar</name>
    <dbReference type="NCBI Taxonomy" id="246409"/>
    <lineage>
        <taxon>Eukaryota</taxon>
        <taxon>Fungi</taxon>
        <taxon>Fungi incertae sedis</taxon>
        <taxon>Mucoromycota</taxon>
        <taxon>Mucoromycotina</taxon>
        <taxon>Mucoromycetes</taxon>
        <taxon>Mucorales</taxon>
        <taxon>Mucorineae</taxon>
        <taxon>Rhizopodaceae</taxon>
        <taxon>Rhizopus</taxon>
    </lineage>
</organism>
<name>I1CNJ4_RHIO9</name>
<dbReference type="InParanoid" id="I1CNJ4"/>
<keyword evidence="2" id="KW-1185">Reference proteome</keyword>
<sequence length="191" mass="21158">MSPILTLSLTVDRGQRHAKKAIGSVPDRENGLGYESFENVFQASILLYPFLRVISGVVAAEVNECKADFKDGEAQLESMTQQLKASGLYKDNKSQYKADGLIKMDGIKKLEIVLLETSYRFGSKGRCKAGFDHHKGFFGSLSMMKTIADCFSLGTMESFKKVKVFLFTLLKLLFTSGVLDLNQLPAYMNSG</sequence>
<evidence type="ECO:0000313" key="2">
    <source>
        <dbReference type="Proteomes" id="UP000009138"/>
    </source>
</evidence>
<dbReference type="VEuPathDB" id="FungiDB:RO3G_14735"/>
<evidence type="ECO:0000313" key="1">
    <source>
        <dbReference type="EMBL" id="EIE90024.1"/>
    </source>
</evidence>
<protein>
    <submittedName>
        <fullName evidence="1">Uncharacterized protein</fullName>
    </submittedName>
</protein>
<gene>
    <name evidence="1" type="ORF">RO3G_14735</name>
</gene>
<proteinExistence type="predicted"/>
<dbReference type="GeneID" id="93621700"/>
<reference evidence="1 2" key="1">
    <citation type="journal article" date="2009" name="PLoS Genet.">
        <title>Genomic analysis of the basal lineage fungus Rhizopus oryzae reveals a whole-genome duplication.</title>
        <authorList>
            <person name="Ma L.-J."/>
            <person name="Ibrahim A.S."/>
            <person name="Skory C."/>
            <person name="Grabherr M.G."/>
            <person name="Burger G."/>
            <person name="Butler M."/>
            <person name="Elias M."/>
            <person name="Idnurm A."/>
            <person name="Lang B.F."/>
            <person name="Sone T."/>
            <person name="Abe A."/>
            <person name="Calvo S.E."/>
            <person name="Corrochano L.M."/>
            <person name="Engels R."/>
            <person name="Fu J."/>
            <person name="Hansberg W."/>
            <person name="Kim J.-M."/>
            <person name="Kodira C.D."/>
            <person name="Koehrsen M.J."/>
            <person name="Liu B."/>
            <person name="Miranda-Saavedra D."/>
            <person name="O'Leary S."/>
            <person name="Ortiz-Castellanos L."/>
            <person name="Poulter R."/>
            <person name="Rodriguez-Romero J."/>
            <person name="Ruiz-Herrera J."/>
            <person name="Shen Y.-Q."/>
            <person name="Zeng Q."/>
            <person name="Galagan J."/>
            <person name="Birren B.W."/>
            <person name="Cuomo C.A."/>
            <person name="Wickes B.L."/>
        </authorList>
    </citation>
    <scope>NUCLEOTIDE SEQUENCE [LARGE SCALE GENOMIC DNA]</scope>
    <source>
        <strain evidence="2">RA 99-880 / ATCC MYA-4621 / FGSC 9543 / NRRL 43880</strain>
    </source>
</reference>
<accession>I1CNJ4</accession>
<dbReference type="EMBL" id="CH476745">
    <property type="protein sequence ID" value="EIE90024.1"/>
    <property type="molecule type" value="Genomic_DNA"/>
</dbReference>
<dbReference type="AlphaFoldDB" id="I1CNJ4"/>
<dbReference type="RefSeq" id="XP_067525420.1">
    <property type="nucleotide sequence ID" value="XM_067669319.1"/>
</dbReference>
<dbReference type="Proteomes" id="UP000009138">
    <property type="component" value="Unassembled WGS sequence"/>
</dbReference>